<comment type="caution">
    <text evidence="4">The sequence shown here is derived from an EMBL/GenBank/DDBJ whole genome shotgun (WGS) entry which is preliminary data.</text>
</comment>
<organism evidence="4 5">
    <name type="scientific">Candidatus Lambdaproteobacteria bacterium RIFOXYD2_FULL_56_26</name>
    <dbReference type="NCBI Taxonomy" id="1817773"/>
    <lineage>
        <taxon>Bacteria</taxon>
        <taxon>Pseudomonadati</taxon>
        <taxon>Pseudomonadota</taxon>
        <taxon>Candidatus Lambdaproteobacteria</taxon>
    </lineage>
</organism>
<gene>
    <name evidence="4" type="ORF">A2557_09940</name>
</gene>
<proteinExistence type="inferred from homology"/>
<dbReference type="Pfam" id="PF01370">
    <property type="entry name" value="Epimerase"/>
    <property type="match status" value="1"/>
</dbReference>
<sequence>MKPRTLILGATGFIGQELTRRLSRSQKPLCLVRSLSQAKALFGDSVEFVTELSQISGPIDRVFNLAGAPIVDKPWTEEQKALILESRVGLTKRLVTWMGAQEVKPQTLVQGSAIGFYPFDAEEEMTEPHPAGTGFLAQLCAAWEAEALAAQALGVRVVLARTGLVLGPKGGILQKMVPPFMAYVGGPLGNGRQWMSWIHLFDHLGALELLSRDPSLSGPFNLTAPNPIRAKGFAQALGRSLKKPSFLFVPAFLVRLILGERAEMVLGSQKVLPHKLLESGFVFSYPEINGALSQIFATQTDL</sequence>
<comment type="similarity">
    <text evidence="1">Belongs to the NAD(P)-dependent epimerase/dehydratase family. SDR39U1 subfamily.</text>
</comment>
<evidence type="ECO:0000313" key="5">
    <source>
        <dbReference type="Proteomes" id="UP000177583"/>
    </source>
</evidence>
<feature type="domain" description="DUF1731" evidence="3">
    <location>
        <begin position="249"/>
        <end position="295"/>
    </location>
</feature>
<name>A0A1F6GLT7_9PROT</name>
<accession>A0A1F6GLT7</accession>
<dbReference type="Pfam" id="PF08338">
    <property type="entry name" value="DUF1731"/>
    <property type="match status" value="1"/>
</dbReference>
<dbReference type="PANTHER" id="PTHR11092">
    <property type="entry name" value="SUGAR NUCLEOTIDE EPIMERASE RELATED"/>
    <property type="match status" value="1"/>
</dbReference>
<dbReference type="PANTHER" id="PTHR11092:SF0">
    <property type="entry name" value="EPIMERASE FAMILY PROTEIN SDR39U1"/>
    <property type="match status" value="1"/>
</dbReference>
<dbReference type="InterPro" id="IPR036291">
    <property type="entry name" value="NAD(P)-bd_dom_sf"/>
</dbReference>
<dbReference type="InterPro" id="IPR001509">
    <property type="entry name" value="Epimerase_deHydtase"/>
</dbReference>
<dbReference type="NCBIfam" id="TIGR01777">
    <property type="entry name" value="yfcH"/>
    <property type="match status" value="1"/>
</dbReference>
<evidence type="ECO:0000313" key="4">
    <source>
        <dbReference type="EMBL" id="OGG99073.1"/>
    </source>
</evidence>
<dbReference type="AlphaFoldDB" id="A0A1F6GLT7"/>
<evidence type="ECO:0000259" key="3">
    <source>
        <dbReference type="Pfam" id="PF08338"/>
    </source>
</evidence>
<dbReference type="InterPro" id="IPR010099">
    <property type="entry name" value="SDR39U1"/>
</dbReference>
<dbReference type="SUPFAM" id="SSF51735">
    <property type="entry name" value="NAD(P)-binding Rossmann-fold domains"/>
    <property type="match status" value="1"/>
</dbReference>
<dbReference type="InterPro" id="IPR013549">
    <property type="entry name" value="DUF1731"/>
</dbReference>
<feature type="domain" description="NAD-dependent epimerase/dehydratase" evidence="2">
    <location>
        <begin position="6"/>
        <end position="213"/>
    </location>
</feature>
<protein>
    <submittedName>
        <fullName evidence="4">TIGR01777 family protein</fullName>
    </submittedName>
</protein>
<evidence type="ECO:0000259" key="2">
    <source>
        <dbReference type="Pfam" id="PF01370"/>
    </source>
</evidence>
<dbReference type="EMBL" id="MFNF01000061">
    <property type="protein sequence ID" value="OGG99073.1"/>
    <property type="molecule type" value="Genomic_DNA"/>
</dbReference>
<reference evidence="4 5" key="1">
    <citation type="journal article" date="2016" name="Nat. Commun.">
        <title>Thousands of microbial genomes shed light on interconnected biogeochemical processes in an aquifer system.</title>
        <authorList>
            <person name="Anantharaman K."/>
            <person name="Brown C.T."/>
            <person name="Hug L.A."/>
            <person name="Sharon I."/>
            <person name="Castelle C.J."/>
            <person name="Probst A.J."/>
            <person name="Thomas B.C."/>
            <person name="Singh A."/>
            <person name="Wilkins M.J."/>
            <person name="Karaoz U."/>
            <person name="Brodie E.L."/>
            <person name="Williams K.H."/>
            <person name="Hubbard S.S."/>
            <person name="Banfield J.F."/>
        </authorList>
    </citation>
    <scope>NUCLEOTIDE SEQUENCE [LARGE SCALE GENOMIC DNA]</scope>
</reference>
<evidence type="ECO:0000256" key="1">
    <source>
        <dbReference type="ARBA" id="ARBA00009353"/>
    </source>
</evidence>
<dbReference type="Gene3D" id="3.40.50.720">
    <property type="entry name" value="NAD(P)-binding Rossmann-like Domain"/>
    <property type="match status" value="1"/>
</dbReference>
<dbReference type="Proteomes" id="UP000177583">
    <property type="component" value="Unassembled WGS sequence"/>
</dbReference>